<comment type="caution">
    <text evidence="1">The sequence shown here is derived from an EMBL/GenBank/DDBJ whole genome shotgun (WGS) entry which is preliminary data.</text>
</comment>
<organism evidence="1 2">
    <name type="scientific">Bifidobacterium thermacidophilum subsp. thermacidophilum</name>
    <dbReference type="NCBI Taxonomy" id="79262"/>
    <lineage>
        <taxon>Bacteria</taxon>
        <taxon>Bacillati</taxon>
        <taxon>Actinomycetota</taxon>
        <taxon>Actinomycetes</taxon>
        <taxon>Bifidobacteriales</taxon>
        <taxon>Bifidobacteriaceae</taxon>
        <taxon>Bifidobacterium</taxon>
    </lineage>
</organism>
<reference evidence="1 2" key="1">
    <citation type="submission" date="2014-03" db="EMBL/GenBank/DDBJ databases">
        <title>Genomics of Bifidobacteria.</title>
        <authorList>
            <person name="Ventura M."/>
            <person name="Milani C."/>
            <person name="Lugli G.A."/>
        </authorList>
    </citation>
    <scope>NUCLEOTIDE SEQUENCE [LARGE SCALE GENOMIC DNA]</scope>
    <source>
        <strain evidence="1 2">LMG 21395</strain>
    </source>
</reference>
<dbReference type="Proteomes" id="UP000029003">
    <property type="component" value="Unassembled WGS sequence"/>
</dbReference>
<evidence type="ECO:0000313" key="1">
    <source>
        <dbReference type="EMBL" id="KFJ01667.1"/>
    </source>
</evidence>
<dbReference type="EMBL" id="JGZT01000008">
    <property type="protein sequence ID" value="KFJ01667.1"/>
    <property type="molecule type" value="Genomic_DNA"/>
</dbReference>
<proteinExistence type="predicted"/>
<accession>A0A087E1L6</accession>
<protein>
    <submittedName>
        <fullName evidence="1">Uncharacterized protein</fullName>
    </submittedName>
</protein>
<dbReference type="AlphaFoldDB" id="A0A087E1L6"/>
<gene>
    <name evidence="1" type="ORF">THER5_2078</name>
</gene>
<sequence>MALLHSNLPEQGLFQVRCCFGAPTRRFPDTERCRAISRVDNGDVRLPRQSVANKSAKATLLLYIWVWTYSATMRRAMDD</sequence>
<evidence type="ECO:0000313" key="2">
    <source>
        <dbReference type="Proteomes" id="UP000029003"/>
    </source>
</evidence>
<name>A0A087E1L6_9BIFI</name>